<dbReference type="Pfam" id="PF04434">
    <property type="entry name" value="SWIM"/>
    <property type="match status" value="1"/>
</dbReference>
<dbReference type="InterPro" id="IPR007527">
    <property type="entry name" value="Znf_SWIM"/>
</dbReference>
<gene>
    <name evidence="2" type="ORF">Back11_13330</name>
</gene>
<name>A0A3G9J849_9BACL</name>
<organism evidence="2 3">
    <name type="scientific">Paenibacillus baekrokdamisoli</name>
    <dbReference type="NCBI Taxonomy" id="1712516"/>
    <lineage>
        <taxon>Bacteria</taxon>
        <taxon>Bacillati</taxon>
        <taxon>Bacillota</taxon>
        <taxon>Bacilli</taxon>
        <taxon>Bacillales</taxon>
        <taxon>Paenibacillaceae</taxon>
        <taxon>Paenibacillus</taxon>
    </lineage>
</organism>
<accession>A0A3G9J849</accession>
<dbReference type="PROSITE" id="PS50966">
    <property type="entry name" value="ZF_SWIM"/>
    <property type="match status" value="1"/>
</dbReference>
<dbReference type="KEGG" id="pbk:Back11_13330"/>
<evidence type="ECO:0000313" key="3">
    <source>
        <dbReference type="Proteomes" id="UP000275368"/>
    </source>
</evidence>
<reference evidence="2 3" key="1">
    <citation type="submission" date="2018-11" db="EMBL/GenBank/DDBJ databases">
        <title>Complete genome sequence of Paenibacillus baekrokdamisoli strain KCTC 33723.</title>
        <authorList>
            <person name="Kang S.W."/>
            <person name="Lee K.C."/>
            <person name="Kim K.K."/>
            <person name="Kim J.S."/>
            <person name="Kim D.S."/>
            <person name="Ko S.H."/>
            <person name="Yang S.H."/>
            <person name="Lee J.S."/>
        </authorList>
    </citation>
    <scope>NUCLEOTIDE SEQUENCE [LARGE SCALE GENOMIC DNA]</scope>
    <source>
        <strain evidence="2 3">KCTC 33723</strain>
    </source>
</reference>
<feature type="region of interest" description="Disordered" evidence="1">
    <location>
        <begin position="112"/>
        <end position="136"/>
    </location>
</feature>
<evidence type="ECO:0000313" key="2">
    <source>
        <dbReference type="EMBL" id="BBH19988.1"/>
    </source>
</evidence>
<proteinExistence type="predicted"/>
<dbReference type="EMBL" id="AP019308">
    <property type="protein sequence ID" value="BBH19988.1"/>
    <property type="molecule type" value="Genomic_DNA"/>
</dbReference>
<dbReference type="Proteomes" id="UP000275368">
    <property type="component" value="Chromosome"/>
</dbReference>
<feature type="compositionally biased region" description="Basic and acidic residues" evidence="1">
    <location>
        <begin position="112"/>
        <end position="127"/>
    </location>
</feature>
<dbReference type="AlphaFoldDB" id="A0A3G9J849"/>
<dbReference type="RefSeq" id="WP_125654723.1">
    <property type="nucleotide sequence ID" value="NZ_AP019308.1"/>
</dbReference>
<sequence length="487" mass="55404">MISLTEAYVDSLAINSSAMKNGRDLVKKNSFPKLGKTSDETLIFGECKGSGKEPYHCSVDFVKPEEPVFRCSCPSRQFPCKHILGLMYAYALGNAFEITDIPDDIVEKREKAEKREEKREEKKKEPVGEAAAKRKKTNQSTLLKKIASQLEGIELLEKLIQQLTNSGLGSLDKKTVKTFEDQSKQLGNYYIPGLQTAFRGLLFELNASNEASSSEQKESLYTSIVESLGVLHTLVKKSREYLTARMDNPESSIDSETTLEEWIGHAWQLIELREHGRVHPSTELVQLSFLSYTDQARSEFVDEGYWLSLLNGRIDVTRTYRPFRAAKHIREEDSWYQVVQTEELFMYPGELNARVRWEASTQREMAADDFAAIRNAAHKSFPEAVKLVKNQIKNPLSDKFPVLLLFYTEIGQIDDTLVIVDAQGKQIQLANIAFPDHDTTSLIPYLNKQYVKDQAILVKFGHMMDKNQLQAQPLSIVSSNEIIRLLY</sequence>
<protein>
    <submittedName>
        <fullName evidence="2">Uncharacterized protein</fullName>
    </submittedName>
</protein>
<evidence type="ECO:0000256" key="1">
    <source>
        <dbReference type="SAM" id="MobiDB-lite"/>
    </source>
</evidence>
<dbReference type="GO" id="GO:0008270">
    <property type="term" value="F:zinc ion binding"/>
    <property type="evidence" value="ECO:0007669"/>
    <property type="project" value="InterPro"/>
</dbReference>
<keyword evidence="3" id="KW-1185">Reference proteome</keyword>
<dbReference type="OrthoDB" id="9816340at2"/>